<protein>
    <recommendedName>
        <fullName evidence="1">L-asparaginase N-terminal domain-containing protein</fullName>
    </recommendedName>
</protein>
<dbReference type="SUPFAM" id="SSF53774">
    <property type="entry name" value="Glutaminase/Asparaginase"/>
    <property type="match status" value="1"/>
</dbReference>
<feature type="domain" description="L-asparaginase N-terminal" evidence="1">
    <location>
        <begin position="5"/>
        <end position="57"/>
    </location>
</feature>
<dbReference type="EMBL" id="CP034891">
    <property type="protein sequence ID" value="QCI17992.1"/>
    <property type="molecule type" value="Genomic_DNA"/>
</dbReference>
<gene>
    <name evidence="2" type="ORF">D9V61_02760</name>
</gene>
<dbReference type="InterPro" id="IPR036152">
    <property type="entry name" value="Asp/glu_Ase-like_sf"/>
</dbReference>
<evidence type="ECO:0000313" key="2">
    <source>
        <dbReference type="EMBL" id="QCI17992.1"/>
    </source>
</evidence>
<proteinExistence type="predicted"/>
<dbReference type="InterPro" id="IPR037152">
    <property type="entry name" value="L-asparaginase_N_sf"/>
</dbReference>
<evidence type="ECO:0000259" key="1">
    <source>
        <dbReference type="Pfam" id="PF00710"/>
    </source>
</evidence>
<dbReference type="Gene3D" id="3.40.50.1170">
    <property type="entry name" value="L-asparaginase, N-terminal domain"/>
    <property type="match status" value="1"/>
</dbReference>
<dbReference type="Pfam" id="PF00710">
    <property type="entry name" value="Asparaginase"/>
    <property type="match status" value="1"/>
</dbReference>
<dbReference type="AlphaFoldDB" id="A0A4D6XM58"/>
<evidence type="ECO:0000313" key="3">
    <source>
        <dbReference type="Proteomes" id="UP000298660"/>
    </source>
</evidence>
<name>A0A4D6XM58_9GAMM</name>
<sequence length="58" mass="7107">MKIYTNDRQNLLYSLLIAINHPINEITLFFHYRLYRENRKTISHVDNFDAFSFPNFKL</sequence>
<reference evidence="2 3" key="2">
    <citation type="submission" date="2019-05" db="EMBL/GenBank/DDBJ databases">
        <title>Genome evolution of the obligate endosymbiont Buchnera aphidicola.</title>
        <authorList>
            <person name="Moran N.A."/>
        </authorList>
    </citation>
    <scope>NUCLEOTIDE SEQUENCE [LARGE SCALE GENOMIC DNA]</scope>
    <source>
        <strain evidence="2 3">Ala</strain>
    </source>
</reference>
<organism evidence="2 3">
    <name type="scientific">Buchnera aphidicola</name>
    <name type="common">Acyrthosiphon lactucae</name>
    <dbReference type="NCBI Taxonomy" id="1241832"/>
    <lineage>
        <taxon>Bacteria</taxon>
        <taxon>Pseudomonadati</taxon>
        <taxon>Pseudomonadota</taxon>
        <taxon>Gammaproteobacteria</taxon>
        <taxon>Enterobacterales</taxon>
        <taxon>Erwiniaceae</taxon>
        <taxon>Buchnera</taxon>
    </lineage>
</organism>
<accession>A0A4D6XM58</accession>
<dbReference type="Proteomes" id="UP000298660">
    <property type="component" value="Chromosome"/>
</dbReference>
<dbReference type="OrthoDB" id="9788068at2"/>
<reference evidence="2 3" key="1">
    <citation type="submission" date="2018-12" db="EMBL/GenBank/DDBJ databases">
        <authorList>
            <person name="Chong R.A."/>
        </authorList>
    </citation>
    <scope>NUCLEOTIDE SEQUENCE [LARGE SCALE GENOMIC DNA]</scope>
    <source>
        <strain evidence="2 3">Ala</strain>
    </source>
</reference>
<dbReference type="InterPro" id="IPR027474">
    <property type="entry name" value="L-asparaginase_N"/>
</dbReference>